<dbReference type="Proteomes" id="UP001524587">
    <property type="component" value="Unassembled WGS sequence"/>
</dbReference>
<dbReference type="EMBL" id="JAMSKV010000017">
    <property type="protein sequence ID" value="MCQ8279869.1"/>
    <property type="molecule type" value="Genomic_DNA"/>
</dbReference>
<comment type="caution">
    <text evidence="2">The sequence shown here is derived from an EMBL/GenBank/DDBJ whole genome shotgun (WGS) entry which is preliminary data.</text>
</comment>
<organism evidence="2 3">
    <name type="scientific">Endosaccharibacter trunci</name>
    <dbReference type="NCBI Taxonomy" id="2812733"/>
    <lineage>
        <taxon>Bacteria</taxon>
        <taxon>Pseudomonadati</taxon>
        <taxon>Pseudomonadota</taxon>
        <taxon>Alphaproteobacteria</taxon>
        <taxon>Acetobacterales</taxon>
        <taxon>Acetobacteraceae</taxon>
        <taxon>Endosaccharibacter</taxon>
    </lineage>
</organism>
<accession>A0ABT1WAF5</accession>
<sequence>MVAQAAIQRHVAFGYAKAAAVLGAPVQQIRPTAAMLPLQQPTHATLTAFFDQDAAFGMKKPWSRRTAGGSEGFAALDTTDVLPGDILVGVDTYFVTRFEPIRPCQVILTNTLFDVLASSSVIAPDPSGYRGRTRAQDTPIATGWPGNKRAGGRSEIDPAKLPSDSKAASWTILLPPIPGVTIVRETMLRDGDGQLYQVAAANLEPFGWTLIAVEIVV</sequence>
<feature type="region of interest" description="Disordered" evidence="1">
    <location>
        <begin position="127"/>
        <end position="162"/>
    </location>
</feature>
<proteinExistence type="predicted"/>
<keyword evidence="3" id="KW-1185">Reference proteome</keyword>
<dbReference type="RefSeq" id="WP_422865358.1">
    <property type="nucleotide sequence ID" value="NZ_JAMSKV010000017.1"/>
</dbReference>
<evidence type="ECO:0000313" key="3">
    <source>
        <dbReference type="Proteomes" id="UP001524587"/>
    </source>
</evidence>
<evidence type="ECO:0000256" key="1">
    <source>
        <dbReference type="SAM" id="MobiDB-lite"/>
    </source>
</evidence>
<evidence type="ECO:0000313" key="2">
    <source>
        <dbReference type="EMBL" id="MCQ8279869.1"/>
    </source>
</evidence>
<gene>
    <name evidence="2" type="ORF">NFI95_15600</name>
</gene>
<protein>
    <submittedName>
        <fullName evidence="2">Uncharacterized protein</fullName>
    </submittedName>
</protein>
<reference evidence="2 3" key="1">
    <citation type="submission" date="2022-06" db="EMBL/GenBank/DDBJ databases">
        <title>Endosaccharibacter gen. nov., sp. nov., endophytic bacteria isolated from sugarcane.</title>
        <authorList>
            <person name="Pitiwittayakul N."/>
            <person name="Yukphan P."/>
            <person name="Charoenyingcharoen P."/>
            <person name="Tanasupawat S."/>
        </authorList>
    </citation>
    <scope>NUCLEOTIDE SEQUENCE [LARGE SCALE GENOMIC DNA]</scope>
    <source>
        <strain evidence="2 3">KSS8</strain>
    </source>
</reference>
<name>A0ABT1WAF5_9PROT</name>